<name>A0A6J4JZY2_9CHLR</name>
<dbReference type="AlphaFoldDB" id="A0A6J4JZY2"/>
<evidence type="ECO:0000256" key="1">
    <source>
        <dbReference type="SAM" id="MobiDB-lite"/>
    </source>
</evidence>
<organism evidence="2">
    <name type="scientific">uncultured Chloroflexia bacterium</name>
    <dbReference type="NCBI Taxonomy" id="1672391"/>
    <lineage>
        <taxon>Bacteria</taxon>
        <taxon>Bacillati</taxon>
        <taxon>Chloroflexota</taxon>
        <taxon>Chloroflexia</taxon>
        <taxon>environmental samples</taxon>
    </lineage>
</organism>
<dbReference type="EMBL" id="CADCTK010000972">
    <property type="protein sequence ID" value="CAA9291739.1"/>
    <property type="molecule type" value="Genomic_DNA"/>
</dbReference>
<sequence>GSGRWCSRSTDGRHCRRDRHRRRARDRWPCVRRSGDRSADRDGVHLGPRCRGDRLVVRGKEGQV</sequence>
<proteinExistence type="predicted"/>
<evidence type="ECO:0000313" key="2">
    <source>
        <dbReference type="EMBL" id="CAA9291739.1"/>
    </source>
</evidence>
<feature type="non-terminal residue" evidence="2">
    <location>
        <position position="1"/>
    </location>
</feature>
<accession>A0A6J4JZY2</accession>
<protein>
    <submittedName>
        <fullName evidence="2">Uncharacterized protein</fullName>
    </submittedName>
</protein>
<feature type="non-terminal residue" evidence="2">
    <location>
        <position position="64"/>
    </location>
</feature>
<reference evidence="2" key="1">
    <citation type="submission" date="2020-02" db="EMBL/GenBank/DDBJ databases">
        <authorList>
            <person name="Meier V. D."/>
        </authorList>
    </citation>
    <scope>NUCLEOTIDE SEQUENCE</scope>
    <source>
        <strain evidence="2">AVDCRST_MAG26</strain>
    </source>
</reference>
<gene>
    <name evidence="2" type="ORF">AVDCRST_MAG26-4143</name>
</gene>
<feature type="region of interest" description="Disordered" evidence="1">
    <location>
        <begin position="30"/>
        <end position="50"/>
    </location>
</feature>